<evidence type="ECO:0000313" key="2">
    <source>
        <dbReference type="EMBL" id="AHH97454.1"/>
    </source>
</evidence>
<name>W5WH08_9PSEU</name>
<dbReference type="OrthoDB" id="5196541at2"/>
<dbReference type="eggNOG" id="COG0518">
    <property type="taxonomic scope" value="Bacteria"/>
</dbReference>
<accession>W5WH08</accession>
<reference evidence="2 3" key="1">
    <citation type="journal article" date="2014" name="BMC Genomics">
        <title>Complete genome sequence of producer of the glycopeptide antibiotic Aculeximycin Kutzneria albida DSM 43870T, a representative of minor genus of Pseudonocardiaceae.</title>
        <authorList>
            <person name="Rebets Y."/>
            <person name="Tokovenko B."/>
            <person name="Lushchyk I."/>
            <person name="Ruckert C."/>
            <person name="Zaburannyi N."/>
            <person name="Bechthold A."/>
            <person name="Kalinowski J."/>
            <person name="Luzhetskyy A."/>
        </authorList>
    </citation>
    <scope>NUCLEOTIDE SEQUENCE [LARGE SCALE GENOMIC DNA]</scope>
    <source>
        <strain evidence="2">DSM 43870</strain>
    </source>
</reference>
<dbReference type="PANTHER" id="PTHR42695">
    <property type="entry name" value="GLUTAMINE AMIDOTRANSFERASE YLR126C-RELATED"/>
    <property type="match status" value="1"/>
</dbReference>
<gene>
    <name evidence="2" type="ORF">KALB_4090</name>
</gene>
<dbReference type="RefSeq" id="WP_025357535.1">
    <property type="nucleotide sequence ID" value="NZ_CP007155.1"/>
</dbReference>
<dbReference type="NCBIfam" id="NF006098">
    <property type="entry name" value="PRK08250.1"/>
    <property type="match status" value="1"/>
</dbReference>
<dbReference type="SUPFAM" id="SSF52317">
    <property type="entry name" value="Class I glutamine amidotransferase-like"/>
    <property type="match status" value="1"/>
</dbReference>
<dbReference type="EMBL" id="CP007155">
    <property type="protein sequence ID" value="AHH97454.1"/>
    <property type="molecule type" value="Genomic_DNA"/>
</dbReference>
<sequence>MRTHFVVHEAFEGPGIIEDWARARGHDIRWSLLYDADPLPSAADDIDLLVVLGGPQQTTTTRTECAYFDAAAEKALILSAIEADKAVVGVCLGAQLIGEALGAAAEPSPYREIGCFPVRLTDAGKRHEFFADYAAKFIAGHWHDDMPGLTPDAAVLATSAGCPRQIVAYGKRVYGFQCHMEFTPDLVKTLIAQAEEDPTSPEGNPFVRPAVVLQGYDFTAMNNQLTAFLDRLVSESPTAGAGGRRETGA</sequence>
<dbReference type="AlphaFoldDB" id="W5WH08"/>
<dbReference type="Pfam" id="PF00117">
    <property type="entry name" value="GATase"/>
    <property type="match status" value="1"/>
</dbReference>
<dbReference type="PROSITE" id="PS51273">
    <property type="entry name" value="GATASE_TYPE_1"/>
    <property type="match status" value="1"/>
</dbReference>
<protein>
    <recommendedName>
        <fullName evidence="1">Glutamine amidotransferase domain-containing protein</fullName>
    </recommendedName>
</protein>
<dbReference type="KEGG" id="kal:KALB_4090"/>
<dbReference type="STRING" id="1449976.KALB_4090"/>
<dbReference type="InterPro" id="IPR029062">
    <property type="entry name" value="Class_I_gatase-like"/>
</dbReference>
<dbReference type="InterPro" id="IPR044992">
    <property type="entry name" value="ChyE-like"/>
</dbReference>
<evidence type="ECO:0000259" key="1">
    <source>
        <dbReference type="Pfam" id="PF00117"/>
    </source>
</evidence>
<dbReference type="Proteomes" id="UP000019225">
    <property type="component" value="Chromosome"/>
</dbReference>
<organism evidence="2 3">
    <name type="scientific">Kutzneria albida DSM 43870</name>
    <dbReference type="NCBI Taxonomy" id="1449976"/>
    <lineage>
        <taxon>Bacteria</taxon>
        <taxon>Bacillati</taxon>
        <taxon>Actinomycetota</taxon>
        <taxon>Actinomycetes</taxon>
        <taxon>Pseudonocardiales</taxon>
        <taxon>Pseudonocardiaceae</taxon>
        <taxon>Kutzneria</taxon>
    </lineage>
</organism>
<dbReference type="Gene3D" id="3.40.50.880">
    <property type="match status" value="1"/>
</dbReference>
<keyword evidence="3" id="KW-1185">Reference proteome</keyword>
<dbReference type="GO" id="GO:0005829">
    <property type="term" value="C:cytosol"/>
    <property type="evidence" value="ECO:0007669"/>
    <property type="project" value="TreeGrafter"/>
</dbReference>
<dbReference type="FunFam" id="3.40.50.880:FF:000033">
    <property type="entry name" value="Glutamine amidotransferase class-I"/>
    <property type="match status" value="1"/>
</dbReference>
<dbReference type="PANTHER" id="PTHR42695:SF5">
    <property type="entry name" value="GLUTAMINE AMIDOTRANSFERASE YLR126C-RELATED"/>
    <property type="match status" value="1"/>
</dbReference>
<dbReference type="InterPro" id="IPR017926">
    <property type="entry name" value="GATASE"/>
</dbReference>
<dbReference type="HOGENOM" id="CLU_054974_1_0_11"/>
<feature type="domain" description="Glutamine amidotransferase" evidence="1">
    <location>
        <begin position="43"/>
        <end position="186"/>
    </location>
</feature>
<evidence type="ECO:0000313" key="3">
    <source>
        <dbReference type="Proteomes" id="UP000019225"/>
    </source>
</evidence>
<proteinExistence type="predicted"/>
<dbReference type="CDD" id="cd01741">
    <property type="entry name" value="GATase1_1"/>
    <property type="match status" value="1"/>
</dbReference>